<evidence type="ECO:0000313" key="2">
    <source>
        <dbReference type="EMBL" id="MBO1320788.1"/>
    </source>
</evidence>
<dbReference type="AlphaFoldDB" id="A0A8J7U5T1"/>
<keyword evidence="3" id="KW-1185">Reference proteome</keyword>
<sequence>MGKNRKSTKKAQRKNRNSKKQNAPNRMSVPAADLPEANDAVTLKAAQNALVRYDDRDTEEATCQNSTDDPMETARQALNAAIDQDEAEPGKHIDALLSAYQSYVVTYAEEGFLGKALRAHGEALDLLRELYQKNPEFYGPKLVEALLLARALWFDPANDSYATDFLVEAEMVSLALVESARCDLLPQRKAYLTDVVEGYQIMDKPMAMAAFQKRALATLKRATESLPEYQYLVCGWLLAMADSYELFLEDALEFEDALDPFGMDEEEEAERHAALKELEAADPLKEAYAMKLDPAVVGEGHCDALLGQAAVRLGAKLLKADHKTGAALIEEGMARLNRIPEEEPSRLPALLVGLRLSAYSQAQQKQPGAAVSAFERLITLLLDKAEYESGPAREQIEQALHEEFDLFLIYLKAANKDPEDNEVYQRAMDQVGPHLTEFPGYDDLGLDEEDFDEDDFW</sequence>
<evidence type="ECO:0000313" key="3">
    <source>
        <dbReference type="Proteomes" id="UP000664417"/>
    </source>
</evidence>
<dbReference type="RefSeq" id="WP_207860740.1">
    <property type="nucleotide sequence ID" value="NZ_JAFREP010000019.1"/>
</dbReference>
<accession>A0A8J7U5T1</accession>
<comment type="caution">
    <text evidence="2">The sequence shown here is derived from an EMBL/GenBank/DDBJ whole genome shotgun (WGS) entry which is preliminary data.</text>
</comment>
<proteinExistence type="predicted"/>
<gene>
    <name evidence="2" type="ORF">J3U88_20080</name>
</gene>
<reference evidence="2" key="1">
    <citation type="submission" date="2021-03" db="EMBL/GenBank/DDBJ databases">
        <authorList>
            <person name="Wang G."/>
        </authorList>
    </citation>
    <scope>NUCLEOTIDE SEQUENCE</scope>
    <source>
        <strain evidence="2">KCTC 12899</strain>
    </source>
</reference>
<organism evidence="2 3">
    <name type="scientific">Acanthopleuribacter pedis</name>
    <dbReference type="NCBI Taxonomy" id="442870"/>
    <lineage>
        <taxon>Bacteria</taxon>
        <taxon>Pseudomonadati</taxon>
        <taxon>Acidobacteriota</taxon>
        <taxon>Holophagae</taxon>
        <taxon>Acanthopleuribacterales</taxon>
        <taxon>Acanthopleuribacteraceae</taxon>
        <taxon>Acanthopleuribacter</taxon>
    </lineage>
</organism>
<feature type="region of interest" description="Disordered" evidence="1">
    <location>
        <begin position="1"/>
        <end position="36"/>
    </location>
</feature>
<dbReference type="Proteomes" id="UP000664417">
    <property type="component" value="Unassembled WGS sequence"/>
</dbReference>
<evidence type="ECO:0000256" key="1">
    <source>
        <dbReference type="SAM" id="MobiDB-lite"/>
    </source>
</evidence>
<feature type="compositionally biased region" description="Basic residues" evidence="1">
    <location>
        <begin position="1"/>
        <end position="19"/>
    </location>
</feature>
<name>A0A8J7U5T1_9BACT</name>
<protein>
    <submittedName>
        <fullName evidence="2">Uncharacterized protein</fullName>
    </submittedName>
</protein>
<dbReference type="EMBL" id="JAFREP010000019">
    <property type="protein sequence ID" value="MBO1320788.1"/>
    <property type="molecule type" value="Genomic_DNA"/>
</dbReference>